<feature type="transmembrane region" description="Helical" evidence="1">
    <location>
        <begin position="68"/>
        <end position="91"/>
    </location>
</feature>
<comment type="caution">
    <text evidence="3">The sequence shown here is derived from an EMBL/GenBank/DDBJ whole genome shotgun (WGS) entry which is preliminary data.</text>
</comment>
<evidence type="ECO:0000313" key="3">
    <source>
        <dbReference type="EMBL" id="TJW09820.1"/>
    </source>
</evidence>
<feature type="transmembrane region" description="Helical" evidence="1">
    <location>
        <begin position="6"/>
        <end position="26"/>
    </location>
</feature>
<dbReference type="EMBL" id="JACHYA010000001">
    <property type="protein sequence ID" value="MBB3170951.1"/>
    <property type="molecule type" value="Genomic_DNA"/>
</dbReference>
<keyword evidence="1" id="KW-0812">Transmembrane</keyword>
<organism evidence="3 4">
    <name type="scientific">Parvibacter caecicola</name>
    <dbReference type="NCBI Taxonomy" id="747645"/>
    <lineage>
        <taxon>Bacteria</taxon>
        <taxon>Bacillati</taxon>
        <taxon>Actinomycetota</taxon>
        <taxon>Coriobacteriia</taxon>
        <taxon>Coriobacteriales</taxon>
        <taxon>Coriobacteriaceae</taxon>
        <taxon>Parvibacter</taxon>
    </lineage>
</organism>
<dbReference type="RefSeq" id="WP_123185320.1">
    <property type="nucleotide sequence ID" value="NZ_CANPEU010000014.1"/>
</dbReference>
<sequence length="94" mass="9857">MLPAIIIGFAAGIVGFLPLWGALLLMKKAPGQGLAGSVFWLLLALVVSFVLLVAAVFAAIAINKDLGLPFLFSEALGLSLAAIAFGVWRLLHNR</sequence>
<dbReference type="EMBL" id="SSTM01000006">
    <property type="protein sequence ID" value="TJW09820.1"/>
    <property type="molecule type" value="Genomic_DNA"/>
</dbReference>
<gene>
    <name evidence="3" type="ORF">E5982_08220</name>
    <name evidence="2" type="ORF">FHR31_000731</name>
</gene>
<proteinExistence type="predicted"/>
<evidence type="ECO:0000313" key="4">
    <source>
        <dbReference type="Proteomes" id="UP000309454"/>
    </source>
</evidence>
<reference evidence="3 4" key="1">
    <citation type="submission" date="2019-04" db="EMBL/GenBank/DDBJ databases">
        <title>Microbes associate with the intestines of laboratory mice.</title>
        <authorList>
            <person name="Navarre W."/>
            <person name="Wong E."/>
            <person name="Huang K.C."/>
            <person name="Tropini C."/>
            <person name="Ng K."/>
            <person name="Yu B."/>
        </authorList>
    </citation>
    <scope>NUCLEOTIDE SEQUENCE [LARGE SCALE GENOMIC DNA]</scope>
    <source>
        <strain evidence="3 4">NM48_B13</strain>
    </source>
</reference>
<evidence type="ECO:0000313" key="5">
    <source>
        <dbReference type="Proteomes" id="UP000530850"/>
    </source>
</evidence>
<dbReference type="GO" id="GO:0032259">
    <property type="term" value="P:methylation"/>
    <property type="evidence" value="ECO:0007669"/>
    <property type="project" value="UniProtKB-KW"/>
</dbReference>
<dbReference type="Proteomes" id="UP000530850">
    <property type="component" value="Unassembled WGS sequence"/>
</dbReference>
<dbReference type="OrthoDB" id="3174938at2"/>
<keyword evidence="1" id="KW-0472">Membrane</keyword>
<evidence type="ECO:0000256" key="1">
    <source>
        <dbReference type="SAM" id="Phobius"/>
    </source>
</evidence>
<name>A0A3N0AB79_9ACTN</name>
<evidence type="ECO:0000313" key="2">
    <source>
        <dbReference type="EMBL" id="MBB3170951.1"/>
    </source>
</evidence>
<dbReference type="GeneID" id="93356628"/>
<protein>
    <submittedName>
        <fullName evidence="2">Tetrahydromethanopterin S-methyltransferase subunit E</fullName>
    </submittedName>
</protein>
<accession>A0A3N0AB79</accession>
<dbReference type="GO" id="GO:0008168">
    <property type="term" value="F:methyltransferase activity"/>
    <property type="evidence" value="ECO:0007669"/>
    <property type="project" value="UniProtKB-KW"/>
</dbReference>
<keyword evidence="4" id="KW-1185">Reference proteome</keyword>
<dbReference type="AlphaFoldDB" id="A0A3N0AB79"/>
<feature type="transmembrane region" description="Helical" evidence="1">
    <location>
        <begin position="38"/>
        <end position="62"/>
    </location>
</feature>
<dbReference type="Proteomes" id="UP000309454">
    <property type="component" value="Unassembled WGS sequence"/>
</dbReference>
<keyword evidence="1" id="KW-1133">Transmembrane helix</keyword>
<reference evidence="2 5" key="2">
    <citation type="submission" date="2020-08" db="EMBL/GenBank/DDBJ databases">
        <title>Sequencing the genomes of 1000 actinobacteria strains.</title>
        <authorList>
            <person name="Klenk H.-P."/>
        </authorList>
    </citation>
    <scope>NUCLEOTIDE SEQUENCE [LARGE SCALE GENOMIC DNA]</scope>
    <source>
        <strain evidence="2 5">DSM 22242</strain>
    </source>
</reference>
<keyword evidence="2" id="KW-0489">Methyltransferase</keyword>
<keyword evidence="2" id="KW-0808">Transferase</keyword>